<dbReference type="PROSITE" id="PS51318">
    <property type="entry name" value="TAT"/>
    <property type="match status" value="1"/>
</dbReference>
<dbReference type="InterPro" id="IPR006311">
    <property type="entry name" value="TAT_signal"/>
</dbReference>
<organism evidence="2 3">
    <name type="scientific">Nocardioides gansuensis</name>
    <dbReference type="NCBI Taxonomy" id="2138300"/>
    <lineage>
        <taxon>Bacteria</taxon>
        <taxon>Bacillati</taxon>
        <taxon>Actinomycetota</taxon>
        <taxon>Actinomycetes</taxon>
        <taxon>Propionibacteriales</taxon>
        <taxon>Nocardioidaceae</taxon>
        <taxon>Nocardioides</taxon>
    </lineage>
</organism>
<dbReference type="Proteomes" id="UP000246018">
    <property type="component" value="Unassembled WGS sequence"/>
</dbReference>
<dbReference type="EMBL" id="QDGZ01000002">
    <property type="protein sequence ID" value="PVG83942.1"/>
    <property type="molecule type" value="Genomic_DNA"/>
</dbReference>
<name>A0A2T8FE03_9ACTN</name>
<feature type="signal peptide" evidence="1">
    <location>
        <begin position="1"/>
        <end position="31"/>
    </location>
</feature>
<dbReference type="AlphaFoldDB" id="A0A2T8FE03"/>
<comment type="caution">
    <text evidence="2">The sequence shown here is derived from an EMBL/GenBank/DDBJ whole genome shotgun (WGS) entry which is preliminary data.</text>
</comment>
<evidence type="ECO:0000313" key="2">
    <source>
        <dbReference type="EMBL" id="PVG83942.1"/>
    </source>
</evidence>
<evidence type="ECO:0000256" key="1">
    <source>
        <dbReference type="SAM" id="SignalP"/>
    </source>
</evidence>
<keyword evidence="3" id="KW-1185">Reference proteome</keyword>
<reference evidence="2 3" key="1">
    <citation type="submission" date="2018-04" db="EMBL/GenBank/DDBJ databases">
        <title>Genome of Nocardioides gansuensis WSJ-1.</title>
        <authorList>
            <person name="Wu S."/>
            <person name="Wang G."/>
        </authorList>
    </citation>
    <scope>NUCLEOTIDE SEQUENCE [LARGE SCALE GENOMIC DNA]</scope>
    <source>
        <strain evidence="2 3">WSJ-1</strain>
    </source>
</reference>
<sequence length="519" mass="56162">MSTLSSRMGFRSWLAATVLAVLALTAPPVSSAPAPVSAQATGSLTITPTRFYGGQPVTFSGRLPGGKQTFRLQYHMRRPGDVWTDIPGSHGKTDSRGRFRFQFPARSMKNILLRVKSDRNATNGVSMAAMDQQVVLSPTEAVVGQPFTISVDTAPRQSRVELMPLPGRPVTLQRRDPATFEWHTVATGVADAGGFATFEQNVSAAGPVVYRAVAERHAGVGWFPSFPTYVDVMAAPQRTEPTPIPAARTGQGQEAATFRQAARLARRDVTASAGSARNWWPIAWHYAFEYAEDLTTPPMDGKPRKGWWRDVSTGTGRVSQQSGGMFLDSSFDAGEGLRGGPGDWGTTNATLMDYPMTRGRFEVRLLSRAQGDPGDPPYRIRAEIIPTRAAGTVCSPHAITFLDMSPGDPSYRFGVRSPAGDWVGSRPGNFNFSSHAFAVEVGTRHITFFLDNVVVGVLKGTAAIPKGDLTVRVSMVGSPDTEMQQTEARFDWLRGWPLKKTGQVKKGPSLQVATGAFPC</sequence>
<keyword evidence="1" id="KW-0732">Signal</keyword>
<proteinExistence type="predicted"/>
<protein>
    <recommendedName>
        <fullName evidence="4">GH16 domain-containing protein</fullName>
    </recommendedName>
</protein>
<evidence type="ECO:0000313" key="3">
    <source>
        <dbReference type="Proteomes" id="UP000246018"/>
    </source>
</evidence>
<gene>
    <name evidence="2" type="ORF">DDE18_06580</name>
</gene>
<feature type="chain" id="PRO_5015618488" description="GH16 domain-containing protein" evidence="1">
    <location>
        <begin position="32"/>
        <end position="519"/>
    </location>
</feature>
<accession>A0A2T8FE03</accession>
<evidence type="ECO:0008006" key="4">
    <source>
        <dbReference type="Google" id="ProtNLM"/>
    </source>
</evidence>